<name>A0A327Y6I1_9RHOB</name>
<gene>
    <name evidence="2" type="ORF">ATI53_103024</name>
</gene>
<dbReference type="RefSeq" id="WP_009503159.1">
    <property type="nucleotide sequence ID" value="NZ_LIGK01000088.1"/>
</dbReference>
<keyword evidence="1" id="KW-0472">Membrane</keyword>
<accession>A0A327Y6I1</accession>
<keyword evidence="3" id="KW-1185">Reference proteome</keyword>
<sequence length="101" mass="10395">MIALLFGSLPQPLPIGVPVTFAAGLAAIFTIRDGDIVPLRAIPRLLRDSAIISAVVLSITAAAGLFGRIILSLQVLAVISDFVDGPLTARGCSSSLSTCCF</sequence>
<evidence type="ECO:0000313" key="2">
    <source>
        <dbReference type="EMBL" id="RAK14059.1"/>
    </source>
</evidence>
<keyword evidence="1" id="KW-0812">Transmembrane</keyword>
<evidence type="ECO:0000256" key="1">
    <source>
        <dbReference type="SAM" id="Phobius"/>
    </source>
</evidence>
<dbReference type="Proteomes" id="UP000249165">
    <property type="component" value="Unassembled WGS sequence"/>
</dbReference>
<organism evidence="2 3">
    <name type="scientific">Salipiger aestuarii</name>
    <dbReference type="NCBI Taxonomy" id="568098"/>
    <lineage>
        <taxon>Bacteria</taxon>
        <taxon>Pseudomonadati</taxon>
        <taxon>Pseudomonadota</taxon>
        <taxon>Alphaproteobacteria</taxon>
        <taxon>Rhodobacterales</taxon>
        <taxon>Roseobacteraceae</taxon>
        <taxon>Salipiger</taxon>
    </lineage>
</organism>
<evidence type="ECO:0000313" key="3">
    <source>
        <dbReference type="Proteomes" id="UP000249165"/>
    </source>
</evidence>
<feature type="transmembrane region" description="Helical" evidence="1">
    <location>
        <begin position="51"/>
        <end position="71"/>
    </location>
</feature>
<dbReference type="EMBL" id="QLMG01000030">
    <property type="protein sequence ID" value="RAK14059.1"/>
    <property type="molecule type" value="Genomic_DNA"/>
</dbReference>
<reference evidence="2 3" key="1">
    <citation type="submission" date="2018-06" db="EMBL/GenBank/DDBJ databases">
        <title>Genomic Encyclopedia of Archaeal and Bacterial Type Strains, Phase II (KMG-II): from individual species to whole genera.</title>
        <authorList>
            <person name="Goeker M."/>
        </authorList>
    </citation>
    <scope>NUCLEOTIDE SEQUENCE [LARGE SCALE GENOMIC DNA]</scope>
    <source>
        <strain evidence="2 3">DSM 22011</strain>
    </source>
</reference>
<keyword evidence="1" id="KW-1133">Transmembrane helix</keyword>
<dbReference type="AlphaFoldDB" id="A0A327Y6I1"/>
<proteinExistence type="predicted"/>
<feature type="transmembrane region" description="Helical" evidence="1">
    <location>
        <begin position="12"/>
        <end position="31"/>
    </location>
</feature>
<protein>
    <submittedName>
        <fullName evidence="2">Uncharacterized protein</fullName>
    </submittedName>
</protein>
<comment type="caution">
    <text evidence="2">The sequence shown here is derived from an EMBL/GenBank/DDBJ whole genome shotgun (WGS) entry which is preliminary data.</text>
</comment>